<feature type="domain" description="Type II methyltransferase M.TaqI-like" evidence="3">
    <location>
        <begin position="327"/>
        <end position="415"/>
    </location>
</feature>
<dbReference type="KEGG" id="mcun:NCTC10297_00686"/>
<keyword evidence="1 4" id="KW-0489">Methyltransferase</keyword>
<evidence type="ECO:0000256" key="2">
    <source>
        <dbReference type="ARBA" id="ARBA00022679"/>
    </source>
</evidence>
<dbReference type="GO" id="GO:0003676">
    <property type="term" value="F:nucleic acid binding"/>
    <property type="evidence" value="ECO:0007669"/>
    <property type="project" value="InterPro"/>
</dbReference>
<evidence type="ECO:0000313" key="4">
    <source>
        <dbReference type="EMBL" id="VEG12752.1"/>
    </source>
</evidence>
<dbReference type="InterPro" id="IPR002052">
    <property type="entry name" value="DNA_methylase_N6_adenine_CS"/>
</dbReference>
<keyword evidence="2" id="KW-0808">Transferase</keyword>
<dbReference type="InterPro" id="IPR011639">
    <property type="entry name" value="MethylTrfase_TaqI-like_dom"/>
</dbReference>
<organism evidence="4 5">
    <name type="scientific">Moraxella cuniculi</name>
    <dbReference type="NCBI Taxonomy" id="34061"/>
    <lineage>
        <taxon>Bacteria</taxon>
        <taxon>Pseudomonadati</taxon>
        <taxon>Pseudomonadota</taxon>
        <taxon>Gammaproteobacteria</taxon>
        <taxon>Moraxellales</taxon>
        <taxon>Moraxellaceae</taxon>
        <taxon>Moraxella</taxon>
    </lineage>
</organism>
<dbReference type="RefSeq" id="WP_126330108.1">
    <property type="nucleotide sequence ID" value="NZ_LR134343.1"/>
</dbReference>
<dbReference type="AlphaFoldDB" id="A0A448GVD4"/>
<evidence type="ECO:0000313" key="5">
    <source>
        <dbReference type="Proteomes" id="UP000274100"/>
    </source>
</evidence>
<protein>
    <submittedName>
        <fullName evidence="4">N-6 DNA Methylase</fullName>
    </submittedName>
</protein>
<proteinExistence type="predicted"/>
<dbReference type="GO" id="GO:0006304">
    <property type="term" value="P:DNA modification"/>
    <property type="evidence" value="ECO:0007669"/>
    <property type="project" value="InterPro"/>
</dbReference>
<dbReference type="EMBL" id="LR134343">
    <property type="protein sequence ID" value="VEG12752.1"/>
    <property type="molecule type" value="Genomic_DNA"/>
</dbReference>
<dbReference type="Gene3D" id="3.40.50.150">
    <property type="entry name" value="Vaccinia Virus protein VP39"/>
    <property type="match status" value="1"/>
</dbReference>
<dbReference type="PROSITE" id="PS00092">
    <property type="entry name" value="N6_MTASE"/>
    <property type="match status" value="1"/>
</dbReference>
<gene>
    <name evidence="4" type="ORF">NCTC10297_00686</name>
</gene>
<dbReference type="SUPFAM" id="SSF53335">
    <property type="entry name" value="S-adenosyl-L-methionine-dependent methyltransferases"/>
    <property type="match status" value="1"/>
</dbReference>
<dbReference type="GO" id="GO:0032259">
    <property type="term" value="P:methylation"/>
    <property type="evidence" value="ECO:0007669"/>
    <property type="project" value="UniProtKB-KW"/>
</dbReference>
<dbReference type="Pfam" id="PF07669">
    <property type="entry name" value="Eco57I"/>
    <property type="match status" value="1"/>
</dbReference>
<evidence type="ECO:0000259" key="3">
    <source>
        <dbReference type="Pfam" id="PF07669"/>
    </source>
</evidence>
<sequence length="661" mass="77754">MSTNEVVTEDGILPEIHLHSEYMNWFKSCGVRFKAWGSAGPDFILTELNLIGEVKNKDTNSNLKKAVKEIYERKTDIGKIDNYEAFFIVAGETIRYYNQTKEKHWQDVKLDKCIVFKEKDRDQFLDFIKQKGHKIKIDSHLEYALDFILNDKFKLNVTDAFQILFNLDKEIITTNRYLFINQATENEIEIHLVMDKVNREELLNFINKFTIDDVNKVKEYIKHNYSSHMPDDKKANLGKYYTPKEIVELLRESIQERITFDTTVMDLSCGCGAFLELFDDCKIIGADVDKTAIEILDLFKFSNILHDNTLLNVSRGKYGLDKDDRVIIIGNPPYNDSTSINKRYSTKQKAERLIQDEDIKCRDVGRSFLEAYAKLEPEYICVLHPLSYLIKKNNLRDMKKLRANYRLAKAIIFSSHYFKDLAGGTPFPIIMATYEKNAEGMNYEFIKNFMFDIYGSDLKFSLSGVEQAGNDYIHQTVTSLDKGFSDIDVYHYNFRDLNSINKANFQSKEYREKHKNSMLVVNFDNLWKYCYINCIKKFLLPMLAEEHNYILGNLNPILDKRLIESDLEYWSDLFIMGAILKNTHRLDVFNIDNINRNFMSKKFVLNRFKHKVKNEESCGGKPNIYRMFLNYLDTRDSNIENEIYQVIRDYFKQLVNQCFFK</sequence>
<reference evidence="4 5" key="1">
    <citation type="submission" date="2018-12" db="EMBL/GenBank/DDBJ databases">
        <authorList>
            <consortium name="Pathogen Informatics"/>
        </authorList>
    </citation>
    <scope>NUCLEOTIDE SEQUENCE [LARGE SCALE GENOMIC DNA]</scope>
    <source>
        <strain evidence="4 5">NCTC10297</strain>
    </source>
</reference>
<dbReference type="PRINTS" id="PR00507">
    <property type="entry name" value="N12N6MTFRASE"/>
</dbReference>
<dbReference type="OrthoDB" id="9784823at2"/>
<dbReference type="GO" id="GO:0009007">
    <property type="term" value="F:site-specific DNA-methyltransferase (adenine-specific) activity"/>
    <property type="evidence" value="ECO:0007669"/>
    <property type="project" value="UniProtKB-EC"/>
</dbReference>
<dbReference type="InterPro" id="IPR029063">
    <property type="entry name" value="SAM-dependent_MTases_sf"/>
</dbReference>
<accession>A0A448GVD4</accession>
<dbReference type="Proteomes" id="UP000274100">
    <property type="component" value="Chromosome"/>
</dbReference>
<evidence type="ECO:0000256" key="1">
    <source>
        <dbReference type="ARBA" id="ARBA00022603"/>
    </source>
</evidence>
<name>A0A448GVD4_9GAMM</name>